<comment type="caution">
    <text evidence="1">The sequence shown here is derived from an EMBL/GenBank/DDBJ whole genome shotgun (WGS) entry which is preliminary data.</text>
</comment>
<proteinExistence type="predicted"/>
<protein>
    <submittedName>
        <fullName evidence="1">Uncharacterized protein</fullName>
    </submittedName>
</protein>
<dbReference type="EMBL" id="CM023473">
    <property type="protein sequence ID" value="KAH7955121.1"/>
    <property type="molecule type" value="Genomic_DNA"/>
</dbReference>
<evidence type="ECO:0000313" key="2">
    <source>
        <dbReference type="Proteomes" id="UP000821865"/>
    </source>
</evidence>
<dbReference type="Proteomes" id="UP000821865">
    <property type="component" value="Chromosome 4"/>
</dbReference>
<accession>A0ACB8D151</accession>
<gene>
    <name evidence="1" type="ORF">HPB49_024590</name>
</gene>
<keyword evidence="2" id="KW-1185">Reference proteome</keyword>
<organism evidence="1 2">
    <name type="scientific">Dermacentor silvarum</name>
    <name type="common">Tick</name>
    <dbReference type="NCBI Taxonomy" id="543639"/>
    <lineage>
        <taxon>Eukaryota</taxon>
        <taxon>Metazoa</taxon>
        <taxon>Ecdysozoa</taxon>
        <taxon>Arthropoda</taxon>
        <taxon>Chelicerata</taxon>
        <taxon>Arachnida</taxon>
        <taxon>Acari</taxon>
        <taxon>Parasitiformes</taxon>
        <taxon>Ixodida</taxon>
        <taxon>Ixodoidea</taxon>
        <taxon>Ixodidae</taxon>
        <taxon>Rhipicephalinae</taxon>
        <taxon>Dermacentor</taxon>
    </lineage>
</organism>
<reference evidence="1" key="1">
    <citation type="submission" date="2020-05" db="EMBL/GenBank/DDBJ databases">
        <title>Large-scale comparative analyses of tick genomes elucidate their genetic diversity and vector capacities.</title>
        <authorList>
            <person name="Jia N."/>
            <person name="Wang J."/>
            <person name="Shi W."/>
            <person name="Du L."/>
            <person name="Sun Y."/>
            <person name="Zhan W."/>
            <person name="Jiang J."/>
            <person name="Wang Q."/>
            <person name="Zhang B."/>
            <person name="Ji P."/>
            <person name="Sakyi L.B."/>
            <person name="Cui X."/>
            <person name="Yuan T."/>
            <person name="Jiang B."/>
            <person name="Yang W."/>
            <person name="Lam T.T.-Y."/>
            <person name="Chang Q."/>
            <person name="Ding S."/>
            <person name="Wang X."/>
            <person name="Zhu J."/>
            <person name="Ruan X."/>
            <person name="Zhao L."/>
            <person name="Wei J."/>
            <person name="Que T."/>
            <person name="Du C."/>
            <person name="Cheng J."/>
            <person name="Dai P."/>
            <person name="Han X."/>
            <person name="Huang E."/>
            <person name="Gao Y."/>
            <person name="Liu J."/>
            <person name="Shao H."/>
            <person name="Ye R."/>
            <person name="Li L."/>
            <person name="Wei W."/>
            <person name="Wang X."/>
            <person name="Wang C."/>
            <person name="Yang T."/>
            <person name="Huo Q."/>
            <person name="Li W."/>
            <person name="Guo W."/>
            <person name="Chen H."/>
            <person name="Zhou L."/>
            <person name="Ni X."/>
            <person name="Tian J."/>
            <person name="Zhou Y."/>
            <person name="Sheng Y."/>
            <person name="Liu T."/>
            <person name="Pan Y."/>
            <person name="Xia L."/>
            <person name="Li J."/>
            <person name="Zhao F."/>
            <person name="Cao W."/>
        </authorList>
    </citation>
    <scope>NUCLEOTIDE SEQUENCE</scope>
    <source>
        <strain evidence="1">Dsil-2018</strain>
    </source>
</reference>
<sequence length="164" mass="18471">MSGETAPHKRRAQEKADEQSDSALGEVKGMFQEMFAGLQQEFIQMHADLQQQITQMRVEMSQRFDVIEQPTAPTWWHSEEAVLVAPYTIILLLAVLGNGLVILTLAVNQRMRTVTNLFLLNLAVSDLLLGVFCMPFTLAGVLLREFVFGQLMCKLIPYLQGETN</sequence>
<name>A0ACB8D151_DERSI</name>
<evidence type="ECO:0000313" key="1">
    <source>
        <dbReference type="EMBL" id="KAH7955121.1"/>
    </source>
</evidence>